<name>A0A024Q6Y0_9BACI</name>
<keyword evidence="2" id="KW-1185">Reference proteome</keyword>
<dbReference type="EMBL" id="CCDP010000001">
    <property type="protein sequence ID" value="CDQ38027.1"/>
    <property type="molecule type" value="Genomic_DNA"/>
</dbReference>
<reference evidence="1 2" key="1">
    <citation type="submission" date="2014-03" db="EMBL/GenBank/DDBJ databases">
        <authorList>
            <person name="Urmite Genomes U."/>
        </authorList>
    </citation>
    <scope>NUCLEOTIDE SEQUENCE [LARGE SCALE GENOMIC DNA]</scope>
    <source>
        <strain evidence="1 2">Vm-5</strain>
    </source>
</reference>
<evidence type="ECO:0000313" key="1">
    <source>
        <dbReference type="EMBL" id="CDQ38027.1"/>
    </source>
</evidence>
<sequence length="175" mass="20844">MKKRSFVFLLSIGLFIFLCMLIIQNQELKASNSSLNTDIHSMETQIQEMKRIEKSEVFPQAKEAAQNFIQTYFKFTDQPDERQVKSFLAKGVEKSLRFHNEIETTHDFTNIVTNVKDLEVYYGDKEAYRQEIFAHFNSEIQVEKNKTSSPTFLRLEMIRIQDDWKVEDIEYMKYE</sequence>
<dbReference type="RefSeq" id="WP_021290098.1">
    <property type="nucleotide sequence ID" value="NZ_BNER01000001.1"/>
</dbReference>
<organism evidence="1 2">
    <name type="scientific">Virgibacillus massiliensis</name>
    <dbReference type="NCBI Taxonomy" id="1462526"/>
    <lineage>
        <taxon>Bacteria</taxon>
        <taxon>Bacillati</taxon>
        <taxon>Bacillota</taxon>
        <taxon>Bacilli</taxon>
        <taxon>Bacillales</taxon>
        <taxon>Bacillaceae</taxon>
        <taxon>Virgibacillus</taxon>
    </lineage>
</organism>
<reference evidence="2" key="2">
    <citation type="submission" date="2014-05" db="EMBL/GenBank/DDBJ databases">
        <title>Draft genome sequence of Virgibacillus massiliensis Vm-5.</title>
        <authorList>
            <person name="Khelaifia S."/>
            <person name="Croce O."/>
            <person name="Lagier J.C."/>
            <person name="Raoult D."/>
        </authorList>
    </citation>
    <scope>NUCLEOTIDE SEQUENCE [LARGE SCALE GENOMIC DNA]</scope>
    <source>
        <strain evidence="2">Vm-5</strain>
    </source>
</reference>
<dbReference type="Proteomes" id="UP000028875">
    <property type="component" value="Unassembled WGS sequence"/>
</dbReference>
<comment type="caution">
    <text evidence="1">The sequence shown here is derived from an EMBL/GenBank/DDBJ whole genome shotgun (WGS) entry which is preliminary data.</text>
</comment>
<dbReference type="AlphaFoldDB" id="A0A024Q6Y0"/>
<evidence type="ECO:0000313" key="2">
    <source>
        <dbReference type="Proteomes" id="UP000028875"/>
    </source>
</evidence>
<protein>
    <submittedName>
        <fullName evidence="1">Uncharacterized protein</fullName>
    </submittedName>
</protein>
<proteinExistence type="predicted"/>
<gene>
    <name evidence="1" type="ORF">BN990_00294</name>
</gene>
<dbReference type="STRING" id="1462526.BN990_00294"/>
<accession>A0A024Q6Y0</accession>